<dbReference type="Pfam" id="PF04536">
    <property type="entry name" value="TPM_phosphatase"/>
    <property type="match status" value="1"/>
</dbReference>
<organism evidence="4 5">
    <name type="scientific">Curtobacterium citreum</name>
    <dbReference type="NCBI Taxonomy" id="2036"/>
    <lineage>
        <taxon>Bacteria</taxon>
        <taxon>Bacillati</taxon>
        <taxon>Actinomycetota</taxon>
        <taxon>Actinomycetes</taxon>
        <taxon>Micrococcales</taxon>
        <taxon>Microbacteriaceae</taxon>
        <taxon>Curtobacterium</taxon>
    </lineage>
</organism>
<feature type="domain" description="TPM" evidence="3">
    <location>
        <begin position="30"/>
        <end position="148"/>
    </location>
</feature>
<dbReference type="Proteomes" id="UP000539146">
    <property type="component" value="Unassembled WGS sequence"/>
</dbReference>
<dbReference type="PANTHER" id="PTHR30373">
    <property type="entry name" value="UPF0603 PROTEIN YGCG"/>
    <property type="match status" value="1"/>
</dbReference>
<dbReference type="AlphaFoldDB" id="A0A850DRI4"/>
<keyword evidence="2" id="KW-0472">Membrane</keyword>
<dbReference type="PANTHER" id="PTHR30373:SF2">
    <property type="entry name" value="UPF0603 PROTEIN YGCG"/>
    <property type="match status" value="1"/>
</dbReference>
<protein>
    <submittedName>
        <fullName evidence="4">TPM domain-containing protein</fullName>
    </submittedName>
</protein>
<proteinExistence type="predicted"/>
<accession>A0A850DRI4</accession>
<feature type="transmembrane region" description="Helical" evidence="2">
    <location>
        <begin position="157"/>
        <end position="176"/>
    </location>
</feature>
<keyword evidence="1" id="KW-0175">Coiled coil</keyword>
<evidence type="ECO:0000313" key="5">
    <source>
        <dbReference type="Proteomes" id="UP000539146"/>
    </source>
</evidence>
<dbReference type="EMBL" id="JABMCG010000091">
    <property type="protein sequence ID" value="NUU27561.1"/>
    <property type="molecule type" value="Genomic_DNA"/>
</dbReference>
<dbReference type="Gene3D" id="3.10.310.50">
    <property type="match status" value="1"/>
</dbReference>
<evidence type="ECO:0000256" key="1">
    <source>
        <dbReference type="SAM" id="Coils"/>
    </source>
</evidence>
<dbReference type="InterPro" id="IPR007621">
    <property type="entry name" value="TPM_dom"/>
</dbReference>
<evidence type="ECO:0000259" key="3">
    <source>
        <dbReference type="Pfam" id="PF04536"/>
    </source>
</evidence>
<sequence length="639" mass="65323">MAVGLVVGPVLVPETAADATEPVDLAGAYVVDDAGALSSGQRTQVERAIQDLYDKTRTQLYVVYVPTFTDPTDHTAWGDAVIQRNQIGSDSIVLSVAVDDRIADIQQTTEGVLSSTDVEDAYQQDAVPQLRDGNWSGAAVALADGLVASQAPPDLTWLWVALAVVVVGLLVLLLVVRARNKRRTAAAARAQQESLAGLERAAGGALVTIDDELKTAEQEVGFAAAQFGDDAAKPFAEAVDAAKRSVRQAFAYQQQLDDEVPDTPQQRAEWANQIIAICEQAHAAIDQQTEAFDRLRALEDGVEDAARALDSAVAAAPADLAAARTALDRVRGAYAGRTLASVSDNVDQAQQVLDYATERSRAATAAIAAGDKGEAVIAVRDAQHALAQVRQLTGSATAAETTFAEAAARAQAMRADLEGDVAAARAMRSGDPALAAAATQADAVLRQGVDPRDPIAAVDGLTKANTAIDAALATARGQQEQRERAQRALDDALRDARTRISQARDFISVRRGAVGTTARTRLSEAERALDDAIDLATTDPARAVQAARSAEQYAAAAMDAANDDMGGWPGQGGGGNGAQLGGLVTGLVLGGLLGGRGGSFGGGSFGGGGFGGGGFGGGGGGFGGGGAGGGGGFSGGGRF</sequence>
<gene>
    <name evidence="4" type="ORF">HP467_05465</name>
</gene>
<keyword evidence="2" id="KW-1133">Transmembrane helix</keyword>
<evidence type="ECO:0000313" key="4">
    <source>
        <dbReference type="EMBL" id="NUU27561.1"/>
    </source>
</evidence>
<reference evidence="4 5" key="1">
    <citation type="submission" date="2020-05" db="EMBL/GenBank/DDBJ databases">
        <title>Genome Sequencing of Type Strains.</title>
        <authorList>
            <person name="Lemaire J.F."/>
            <person name="Inderbitzin P."/>
            <person name="Gregorio O.A."/>
            <person name="Collins S.B."/>
            <person name="Wespe N."/>
            <person name="Knight-Connoni V."/>
        </authorList>
    </citation>
    <scope>NUCLEOTIDE SEQUENCE [LARGE SCALE GENOMIC DNA]</scope>
    <source>
        <strain evidence="4 5">DSM 20512</strain>
    </source>
</reference>
<feature type="coiled-coil region" evidence="1">
    <location>
        <begin position="468"/>
        <end position="495"/>
    </location>
</feature>
<comment type="caution">
    <text evidence="4">The sequence shown here is derived from an EMBL/GenBank/DDBJ whole genome shotgun (WGS) entry which is preliminary data.</text>
</comment>
<evidence type="ECO:0000256" key="2">
    <source>
        <dbReference type="SAM" id="Phobius"/>
    </source>
</evidence>
<dbReference type="RefSeq" id="WP_175325496.1">
    <property type="nucleotide sequence ID" value="NZ_BAAAWP010000001.1"/>
</dbReference>
<name>A0A850DRI4_9MICO</name>
<keyword evidence="2" id="KW-0812">Transmembrane</keyword>